<keyword evidence="1" id="KW-0812">Transmembrane</keyword>
<dbReference type="PATRIC" id="fig|35623.3.peg.259"/>
<dbReference type="InParanoid" id="A0A061AH89"/>
<accession>A0A061AH89</accession>
<dbReference type="AlphaFoldDB" id="A0A061AH89"/>
<feature type="transmembrane region" description="Helical" evidence="1">
    <location>
        <begin position="119"/>
        <end position="137"/>
    </location>
</feature>
<dbReference type="OrthoDB" id="8149352at2"/>
<keyword evidence="1" id="KW-0472">Membrane</keyword>
<proteinExistence type="predicted"/>
<feature type="transmembrane region" description="Helical" evidence="1">
    <location>
        <begin position="5"/>
        <end position="24"/>
    </location>
</feature>
<organism evidence="2 3">
    <name type="scientific">Acholeplasma oculi</name>
    <dbReference type="NCBI Taxonomy" id="35623"/>
    <lineage>
        <taxon>Bacteria</taxon>
        <taxon>Bacillati</taxon>
        <taxon>Mycoplasmatota</taxon>
        <taxon>Mollicutes</taxon>
        <taxon>Acholeplasmatales</taxon>
        <taxon>Acholeplasmataceae</taxon>
        <taxon>Acholeplasma</taxon>
    </lineage>
</organism>
<keyword evidence="3" id="KW-1185">Reference proteome</keyword>
<dbReference type="GO" id="GO:0016779">
    <property type="term" value="F:nucleotidyltransferase activity"/>
    <property type="evidence" value="ECO:0007669"/>
    <property type="project" value="UniProtKB-KW"/>
</dbReference>
<dbReference type="Proteomes" id="UP000032434">
    <property type="component" value="Chromosome 1"/>
</dbReference>
<keyword evidence="2" id="KW-0548">Nucleotidyltransferase</keyword>
<evidence type="ECO:0000256" key="1">
    <source>
        <dbReference type="SAM" id="Phobius"/>
    </source>
</evidence>
<sequence length="217" mass="24446">MLISLYLFISYGFIALVMFIASMLKKQEYVSEETSRKIIHIGVSNWYFIALYFASSIDIGLLIIPPITFIFFNYLSYRLNLVKGMERADKKDLGTVYYPIALLALLLFSNQIGKVDVGFLGFMVLGYGDGLAAVIGKKFGRTRSKSGKSFIGSLTMFIVSLVVSIVTILYFQQPNYVILALFIAVFATFVEYFTPKGLDNLTVPIFTSLLYYVLLLL</sequence>
<reference evidence="3" key="1">
    <citation type="submission" date="2014-05" db="EMBL/GenBank/DDBJ databases">
        <authorList>
            <person name="Kube M."/>
        </authorList>
    </citation>
    <scope>NUCLEOTIDE SEQUENCE [LARGE SCALE GENOMIC DNA]</scope>
</reference>
<protein>
    <submittedName>
        <fullName evidence="2">Similar to phosphatidate cytidylyltransferase</fullName>
    </submittedName>
</protein>
<dbReference type="STRING" id="35623.Aocu_02590"/>
<feature type="transmembrane region" description="Helical" evidence="1">
    <location>
        <begin position="44"/>
        <end position="75"/>
    </location>
</feature>
<name>A0A061AH89_9MOLU</name>
<dbReference type="InterPro" id="IPR037997">
    <property type="entry name" value="Dgk1-like"/>
</dbReference>
<dbReference type="KEGG" id="aoc:Aocu_02590"/>
<dbReference type="PANTHER" id="PTHR31303:SF1">
    <property type="entry name" value="CTP-DEPENDENT DIACYLGLYCEROL KINASE 1"/>
    <property type="match status" value="1"/>
</dbReference>
<keyword evidence="1" id="KW-1133">Transmembrane helix</keyword>
<keyword evidence="2" id="KW-0808">Transferase</keyword>
<dbReference type="HOGENOM" id="CLU_058561_7_0_14"/>
<dbReference type="GO" id="GO:0004143">
    <property type="term" value="F:ATP-dependent diacylglycerol kinase activity"/>
    <property type="evidence" value="ECO:0007669"/>
    <property type="project" value="InterPro"/>
</dbReference>
<feature type="transmembrane region" description="Helical" evidence="1">
    <location>
        <begin position="176"/>
        <end position="193"/>
    </location>
</feature>
<evidence type="ECO:0000313" key="2">
    <source>
        <dbReference type="EMBL" id="CDR30332.1"/>
    </source>
</evidence>
<gene>
    <name evidence="2" type="ORF">Aocu_02590</name>
</gene>
<feature type="transmembrane region" description="Helical" evidence="1">
    <location>
        <begin position="149"/>
        <end position="170"/>
    </location>
</feature>
<dbReference type="EMBL" id="LK028559">
    <property type="protein sequence ID" value="CDR30332.1"/>
    <property type="molecule type" value="Genomic_DNA"/>
</dbReference>
<evidence type="ECO:0000313" key="3">
    <source>
        <dbReference type="Proteomes" id="UP000032434"/>
    </source>
</evidence>
<feature type="transmembrane region" description="Helical" evidence="1">
    <location>
        <begin position="96"/>
        <end position="113"/>
    </location>
</feature>
<dbReference type="RefSeq" id="WP_045748894.1">
    <property type="nucleotide sequence ID" value="NZ_FUZK01000002.1"/>
</dbReference>
<dbReference type="PANTHER" id="PTHR31303">
    <property type="entry name" value="CTP-DEPENDENT DIACYLGLYCEROL KINASE 1"/>
    <property type="match status" value="1"/>
</dbReference>